<reference evidence="6 7" key="1">
    <citation type="journal article" date="2022" name="bioRxiv">
        <title>Genomics of Preaxostyla Flagellates Illuminates Evolutionary Transitions and the Path Towards Mitochondrial Loss.</title>
        <authorList>
            <person name="Novak L.V.F."/>
            <person name="Treitli S.C."/>
            <person name="Pyrih J."/>
            <person name="Halakuc P."/>
            <person name="Pipaliya S.V."/>
            <person name="Vacek V."/>
            <person name="Brzon O."/>
            <person name="Soukal P."/>
            <person name="Eme L."/>
            <person name="Dacks J.B."/>
            <person name="Karnkowska A."/>
            <person name="Elias M."/>
            <person name="Hampl V."/>
        </authorList>
    </citation>
    <scope>NUCLEOTIDE SEQUENCE [LARGE SCALE GENOMIC DNA]</scope>
    <source>
        <strain evidence="6">NAU3</strain>
        <tissue evidence="6">Gut</tissue>
    </source>
</reference>
<keyword evidence="1" id="KW-0479">Metal-binding</keyword>
<gene>
    <name evidence="6" type="ORF">BLNAU_5647</name>
</gene>
<dbReference type="Proteomes" id="UP001281761">
    <property type="component" value="Unassembled WGS sequence"/>
</dbReference>
<keyword evidence="7" id="KW-1185">Reference proteome</keyword>
<dbReference type="PANTHER" id="PTHR13267:SF3">
    <property type="entry name" value="ZINC FINGER PROTEIN 277"/>
    <property type="match status" value="1"/>
</dbReference>
<proteinExistence type="predicted"/>
<dbReference type="InterPro" id="IPR036236">
    <property type="entry name" value="Znf_C2H2_sf"/>
</dbReference>
<dbReference type="Pfam" id="PF12756">
    <property type="entry name" value="zf-C2H2_2"/>
    <property type="match status" value="1"/>
</dbReference>
<comment type="caution">
    <text evidence="6">The sequence shown here is derived from an EMBL/GenBank/DDBJ whole genome shotgun (WGS) entry which is preliminary data.</text>
</comment>
<keyword evidence="3" id="KW-0862">Zinc</keyword>
<dbReference type="EMBL" id="JARBJD010000030">
    <property type="protein sequence ID" value="KAK2959338.1"/>
    <property type="molecule type" value="Genomic_DNA"/>
</dbReference>
<dbReference type="InterPro" id="IPR040048">
    <property type="entry name" value="ZNF277"/>
</dbReference>
<protein>
    <recommendedName>
        <fullName evidence="5">ZN622/Rei1/Reh1 zinc finger C2H2-type domain-containing protein</fullName>
    </recommendedName>
</protein>
<accession>A0ABQ9Y6E4</accession>
<dbReference type="InterPro" id="IPR041661">
    <property type="entry name" value="ZN622/Rei1/Reh1_Znf-C2H2"/>
</dbReference>
<dbReference type="PANTHER" id="PTHR13267">
    <property type="entry name" value="ZINC FINGER PROTEIN 277"/>
    <property type="match status" value="1"/>
</dbReference>
<evidence type="ECO:0000259" key="5">
    <source>
        <dbReference type="Pfam" id="PF12756"/>
    </source>
</evidence>
<keyword evidence="2" id="KW-0863">Zinc-finger</keyword>
<feature type="domain" description="ZN622/Rei1/Reh1 zinc finger C2H2-type" evidence="5">
    <location>
        <begin position="16"/>
        <end position="91"/>
    </location>
</feature>
<evidence type="ECO:0000256" key="2">
    <source>
        <dbReference type="ARBA" id="ARBA00022771"/>
    </source>
</evidence>
<feature type="region of interest" description="Disordered" evidence="4">
    <location>
        <begin position="325"/>
        <end position="372"/>
    </location>
</feature>
<dbReference type="SUPFAM" id="SSF57667">
    <property type="entry name" value="beta-beta-alpha zinc fingers"/>
    <property type="match status" value="1"/>
</dbReference>
<name>A0ABQ9Y6E4_9EUKA</name>
<evidence type="ECO:0000256" key="4">
    <source>
        <dbReference type="SAM" id="MobiDB-lite"/>
    </source>
</evidence>
<evidence type="ECO:0000313" key="7">
    <source>
        <dbReference type="Proteomes" id="UP001281761"/>
    </source>
</evidence>
<sequence length="372" mass="42632">MSETPEDETFDDVSVQCLFCMNTFPEVGLCLAHMRTDHLFNMKQICYDWELDFYDQIKLINFIRRCVDVTCICPYCLLSFSNKDSLYRHLQVSPETALPVYPPYLQFAEEDDDKIENKEDEPPAIIDIHPLPSGETPNLDDLVMQLLNSDDDEYPLAKAHLPTDFLPQTLKPTVYADAAAEAMTVRVVSHCGVQRTRNEWTAEENMFAVQMNDPLLNHAGSNWDEQATIDEDQPIPEDILREIREKRGELGKRLLDDDSDDYRFEEEEEEEVPEGEVVYAQGEKDGFPCLFIKLPGDDVSLPQNFTLLKNSDPALSGLLKKKQAEAFRDNDASSKLWKRMEDEKEDEISHSDTNDDQKEDNATKEDAKDCLG</sequence>
<organism evidence="6 7">
    <name type="scientific">Blattamonas nauphoetae</name>
    <dbReference type="NCBI Taxonomy" id="2049346"/>
    <lineage>
        <taxon>Eukaryota</taxon>
        <taxon>Metamonada</taxon>
        <taxon>Preaxostyla</taxon>
        <taxon>Oxymonadida</taxon>
        <taxon>Blattamonas</taxon>
    </lineage>
</organism>
<evidence type="ECO:0000256" key="3">
    <source>
        <dbReference type="ARBA" id="ARBA00022833"/>
    </source>
</evidence>
<evidence type="ECO:0000256" key="1">
    <source>
        <dbReference type="ARBA" id="ARBA00022723"/>
    </source>
</evidence>
<evidence type="ECO:0000313" key="6">
    <source>
        <dbReference type="EMBL" id="KAK2959338.1"/>
    </source>
</evidence>